<dbReference type="CDD" id="cd20072">
    <property type="entry name" value="SET_SET1"/>
    <property type="match status" value="1"/>
</dbReference>
<dbReference type="PROSITE" id="PS50868">
    <property type="entry name" value="POST_SET"/>
    <property type="match status" value="1"/>
</dbReference>
<dbReference type="GO" id="GO:0048188">
    <property type="term" value="C:Set1C/COMPASS complex"/>
    <property type="evidence" value="ECO:0007669"/>
    <property type="project" value="InterPro"/>
</dbReference>
<evidence type="ECO:0000256" key="13">
    <source>
        <dbReference type="ARBA" id="ARBA00047571"/>
    </source>
</evidence>
<comment type="function">
    <text evidence="11">Catalytic component of the COMPASS (Set1C) complex that specifically mono-, di- and trimethylates histone H3 to form H3K4me1/2/3. Binds RNAs which might negatively affect its histone methyltransferase activity. COMPASS recognizes ubiquitinated H2B on one face of the nucleosome which stimulates the methylation of H3 on the opposing face.</text>
</comment>
<dbReference type="InterPro" id="IPR001214">
    <property type="entry name" value="SET_dom"/>
</dbReference>
<comment type="catalytic activity">
    <reaction evidence="15">
        <text>N(6),N(6)-dimethyl-L-lysyl(4)-[histone H3] + S-adenosyl-L-methionine = N(6),N(6),N(6)-trimethyl-L-lysyl(4)-[histone H3] + S-adenosyl-L-homocysteine + H(+)</text>
        <dbReference type="Rhea" id="RHEA:60272"/>
        <dbReference type="Rhea" id="RHEA-COMP:15537"/>
        <dbReference type="Rhea" id="RHEA-COMP:15540"/>
        <dbReference type="ChEBI" id="CHEBI:15378"/>
        <dbReference type="ChEBI" id="CHEBI:57856"/>
        <dbReference type="ChEBI" id="CHEBI:59789"/>
        <dbReference type="ChEBI" id="CHEBI:61961"/>
        <dbReference type="ChEBI" id="CHEBI:61976"/>
    </reaction>
</comment>
<evidence type="ECO:0000259" key="18">
    <source>
        <dbReference type="PROSITE" id="PS50280"/>
    </source>
</evidence>
<evidence type="ECO:0000256" key="3">
    <source>
        <dbReference type="ARBA" id="ARBA00012182"/>
    </source>
</evidence>
<feature type="region of interest" description="Disordered" evidence="17">
    <location>
        <begin position="386"/>
        <end position="424"/>
    </location>
</feature>
<feature type="compositionally biased region" description="Polar residues" evidence="17">
    <location>
        <begin position="846"/>
        <end position="855"/>
    </location>
</feature>
<feature type="region of interest" description="Disordered" evidence="17">
    <location>
        <begin position="1"/>
        <end position="89"/>
    </location>
</feature>
<evidence type="ECO:0000256" key="10">
    <source>
        <dbReference type="ARBA" id="ARBA00023242"/>
    </source>
</evidence>
<dbReference type="SUPFAM" id="SSF54928">
    <property type="entry name" value="RNA-binding domain, RBD"/>
    <property type="match status" value="1"/>
</dbReference>
<dbReference type="GO" id="GO:0032259">
    <property type="term" value="P:methylation"/>
    <property type="evidence" value="ECO:0007669"/>
    <property type="project" value="UniProtKB-KW"/>
</dbReference>
<dbReference type="GO" id="GO:0005694">
    <property type="term" value="C:chromosome"/>
    <property type="evidence" value="ECO:0007669"/>
    <property type="project" value="UniProtKB-SubCell"/>
</dbReference>
<name>E3QB19_COLGM</name>
<feature type="region of interest" description="Disordered" evidence="17">
    <location>
        <begin position="644"/>
        <end position="670"/>
    </location>
</feature>
<dbReference type="EC" id="2.1.1.354" evidence="3 16"/>
<comment type="catalytic activity">
    <reaction evidence="13 16">
        <text>L-lysyl(4)-[histone H3] + 3 S-adenosyl-L-methionine = N(6),N(6),N(6)-trimethyl-L-lysyl(4)-[histone H3] + 3 S-adenosyl-L-homocysteine + 3 H(+)</text>
        <dbReference type="Rhea" id="RHEA:60260"/>
        <dbReference type="Rhea" id="RHEA-COMP:15537"/>
        <dbReference type="Rhea" id="RHEA-COMP:15547"/>
        <dbReference type="ChEBI" id="CHEBI:15378"/>
        <dbReference type="ChEBI" id="CHEBI:29969"/>
        <dbReference type="ChEBI" id="CHEBI:57856"/>
        <dbReference type="ChEBI" id="CHEBI:59789"/>
        <dbReference type="ChEBI" id="CHEBI:61961"/>
        <dbReference type="EC" id="2.1.1.354"/>
    </reaction>
</comment>
<dbReference type="PROSITE" id="PS50280">
    <property type="entry name" value="SET"/>
    <property type="match status" value="1"/>
</dbReference>
<dbReference type="PANTHER" id="PTHR45814:SF2">
    <property type="entry name" value="HISTONE-LYSINE N-METHYLTRANSFERASE SETD1"/>
    <property type="match status" value="1"/>
</dbReference>
<evidence type="ECO:0000313" key="20">
    <source>
        <dbReference type="EMBL" id="EFQ28057.1"/>
    </source>
</evidence>
<dbReference type="Gene3D" id="2.170.270.10">
    <property type="entry name" value="SET domain"/>
    <property type="match status" value="1"/>
</dbReference>
<dbReference type="PROSITE" id="PS51572">
    <property type="entry name" value="SAM_MT43_1"/>
    <property type="match status" value="1"/>
</dbReference>
<protein>
    <recommendedName>
        <fullName evidence="4 16">Histone-lysine N-methyltransferase, H3 lysine-4 specific</fullName>
        <ecNumber evidence="3 16">2.1.1.354</ecNumber>
    </recommendedName>
</protein>
<dbReference type="Pfam" id="PF00856">
    <property type="entry name" value="SET"/>
    <property type="match status" value="1"/>
</dbReference>
<dbReference type="SUPFAM" id="SSF82199">
    <property type="entry name" value="SET domain"/>
    <property type="match status" value="1"/>
</dbReference>
<dbReference type="InterPro" id="IPR017111">
    <property type="entry name" value="Set1_fungi"/>
</dbReference>
<evidence type="ECO:0000256" key="15">
    <source>
        <dbReference type="ARBA" id="ARBA00049129"/>
    </source>
</evidence>
<dbReference type="STRING" id="645133.E3QB19"/>
<keyword evidence="9 16" id="KW-0156">Chromatin regulator</keyword>
<feature type="compositionally biased region" description="Polar residues" evidence="17">
    <location>
        <begin position="119"/>
        <end position="147"/>
    </location>
</feature>
<dbReference type="SMART" id="SM01291">
    <property type="entry name" value="N-SET"/>
    <property type="match status" value="1"/>
</dbReference>
<dbReference type="InterPro" id="IPR035979">
    <property type="entry name" value="RBD_domain_sf"/>
</dbReference>
<keyword evidence="7 16" id="KW-0808">Transferase</keyword>
<feature type="region of interest" description="Disordered" evidence="17">
    <location>
        <begin position="533"/>
        <end position="586"/>
    </location>
</feature>
<feature type="compositionally biased region" description="Low complexity" evidence="17">
    <location>
        <begin position="1"/>
        <end position="17"/>
    </location>
</feature>
<feature type="region of interest" description="Disordered" evidence="17">
    <location>
        <begin position="687"/>
        <end position="714"/>
    </location>
</feature>
<dbReference type="Proteomes" id="UP000008782">
    <property type="component" value="Unassembled WGS sequence"/>
</dbReference>
<dbReference type="VEuPathDB" id="FungiDB:GLRG_03201"/>
<keyword evidence="21" id="KW-1185">Reference proteome</keyword>
<dbReference type="SMART" id="SM00508">
    <property type="entry name" value="PostSET"/>
    <property type="match status" value="1"/>
</dbReference>
<comment type="subcellular location">
    <subcellularLocation>
        <location evidence="2">Chromosome</location>
    </subcellularLocation>
    <subcellularLocation>
        <location evidence="1 16">Nucleus</location>
    </subcellularLocation>
</comment>
<dbReference type="InterPro" id="IPR003616">
    <property type="entry name" value="Post-SET_dom"/>
</dbReference>
<evidence type="ECO:0000256" key="1">
    <source>
        <dbReference type="ARBA" id="ARBA00004123"/>
    </source>
</evidence>
<accession>E3QB19</accession>
<evidence type="ECO:0000256" key="16">
    <source>
        <dbReference type="PIRNR" id="PIRNR037104"/>
    </source>
</evidence>
<evidence type="ECO:0000313" key="21">
    <source>
        <dbReference type="Proteomes" id="UP000008782"/>
    </source>
</evidence>
<evidence type="ECO:0000256" key="2">
    <source>
        <dbReference type="ARBA" id="ARBA00004286"/>
    </source>
</evidence>
<evidence type="ECO:0000256" key="12">
    <source>
        <dbReference type="ARBA" id="ARBA00044515"/>
    </source>
</evidence>
<evidence type="ECO:0000256" key="11">
    <source>
        <dbReference type="ARBA" id="ARBA00044492"/>
    </source>
</evidence>
<evidence type="ECO:0000256" key="4">
    <source>
        <dbReference type="ARBA" id="ARBA00015839"/>
    </source>
</evidence>
<dbReference type="OrthoDB" id="308383at2759"/>
<comment type="function">
    <text evidence="16">Catalytic component of the COMPASS (Set1C) complex that specifically mono-, di- and trimethylates histone H3 to form H3K4me1/2/3. COMPASS recognizes ubiquitinated H2B on one face of the nucleosome which stimulates the methylation of H3 on the opposing face.</text>
</comment>
<evidence type="ECO:0000256" key="9">
    <source>
        <dbReference type="ARBA" id="ARBA00022853"/>
    </source>
</evidence>
<organism evidence="21">
    <name type="scientific">Colletotrichum graminicola (strain M1.001 / M2 / FGSC 10212)</name>
    <name type="common">Maize anthracnose fungus</name>
    <name type="synonym">Glomerella graminicola</name>
    <dbReference type="NCBI Taxonomy" id="645133"/>
    <lineage>
        <taxon>Eukaryota</taxon>
        <taxon>Fungi</taxon>
        <taxon>Dikarya</taxon>
        <taxon>Ascomycota</taxon>
        <taxon>Pezizomycotina</taxon>
        <taxon>Sordariomycetes</taxon>
        <taxon>Hypocreomycetidae</taxon>
        <taxon>Glomerellales</taxon>
        <taxon>Glomerellaceae</taxon>
        <taxon>Colletotrichum</taxon>
        <taxon>Colletotrichum graminicola species complex</taxon>
    </lineage>
</organism>
<dbReference type="AlphaFoldDB" id="E3QB19"/>
<evidence type="ECO:0000256" key="5">
    <source>
        <dbReference type="ARBA" id="ARBA00022454"/>
    </source>
</evidence>
<comment type="subunit">
    <text evidence="16">Component of the COMPASS (Set1C) complex.</text>
</comment>
<dbReference type="Pfam" id="PF11767">
    <property type="entry name" value="SET_assoc"/>
    <property type="match status" value="1"/>
</dbReference>
<dbReference type="InterPro" id="IPR024636">
    <property type="entry name" value="SET_assoc"/>
</dbReference>
<comment type="subunit">
    <text evidence="12">Component of the Set1C/COMPASS complex.</text>
</comment>
<feature type="region of interest" description="Disordered" evidence="17">
    <location>
        <begin position="114"/>
        <end position="209"/>
    </location>
</feature>
<feature type="domain" description="SET" evidence="18">
    <location>
        <begin position="1120"/>
        <end position="1237"/>
    </location>
</feature>
<feature type="region of interest" description="Disordered" evidence="17">
    <location>
        <begin position="726"/>
        <end position="776"/>
    </location>
</feature>
<evidence type="ECO:0000256" key="8">
    <source>
        <dbReference type="ARBA" id="ARBA00022691"/>
    </source>
</evidence>
<feature type="region of interest" description="Disordered" evidence="17">
    <location>
        <begin position="914"/>
        <end position="934"/>
    </location>
</feature>
<evidence type="ECO:0000259" key="19">
    <source>
        <dbReference type="PROSITE" id="PS50868"/>
    </source>
</evidence>
<dbReference type="InterPro" id="IPR012677">
    <property type="entry name" value="Nucleotide-bd_a/b_plait_sf"/>
</dbReference>
<reference evidence="21" key="1">
    <citation type="journal article" date="2012" name="Nat. Genet.">
        <title>Lifestyle transitions in plant pathogenic Colletotrichum fungi deciphered by genome and transcriptome analyses.</title>
        <authorList>
            <person name="O'Connell R.J."/>
            <person name="Thon M.R."/>
            <person name="Hacquard S."/>
            <person name="Amyotte S.G."/>
            <person name="Kleemann J."/>
            <person name="Torres M.F."/>
            <person name="Damm U."/>
            <person name="Buiate E.A."/>
            <person name="Epstein L."/>
            <person name="Alkan N."/>
            <person name="Altmueller J."/>
            <person name="Alvarado-Balderrama L."/>
            <person name="Bauser C.A."/>
            <person name="Becker C."/>
            <person name="Birren B.W."/>
            <person name="Chen Z."/>
            <person name="Choi J."/>
            <person name="Crouch J.A."/>
            <person name="Duvick J.P."/>
            <person name="Farman M.A."/>
            <person name="Gan P."/>
            <person name="Heiman D."/>
            <person name="Henrissat B."/>
            <person name="Howard R.J."/>
            <person name="Kabbage M."/>
            <person name="Koch C."/>
            <person name="Kracher B."/>
            <person name="Kubo Y."/>
            <person name="Law A.D."/>
            <person name="Lebrun M.-H."/>
            <person name="Lee Y.-H."/>
            <person name="Miyara I."/>
            <person name="Moore N."/>
            <person name="Neumann U."/>
            <person name="Nordstroem K."/>
            <person name="Panaccione D.G."/>
            <person name="Panstruga R."/>
            <person name="Place M."/>
            <person name="Proctor R.H."/>
            <person name="Prusky D."/>
            <person name="Rech G."/>
            <person name="Reinhardt R."/>
            <person name="Rollins J.A."/>
            <person name="Rounsley S."/>
            <person name="Schardl C.L."/>
            <person name="Schwartz D.C."/>
            <person name="Shenoy N."/>
            <person name="Shirasu K."/>
            <person name="Sikhakolli U.R."/>
            <person name="Stueber K."/>
            <person name="Sukno S.A."/>
            <person name="Sweigard J.A."/>
            <person name="Takano Y."/>
            <person name="Takahara H."/>
            <person name="Trail F."/>
            <person name="van der Does H.C."/>
            <person name="Voll L.M."/>
            <person name="Will I."/>
            <person name="Young S."/>
            <person name="Zeng Q."/>
            <person name="Zhang J."/>
            <person name="Zhou S."/>
            <person name="Dickman M.B."/>
            <person name="Schulze-Lefert P."/>
            <person name="Ver Loren van Themaat E."/>
            <person name="Ma L.-J."/>
            <person name="Vaillancourt L.J."/>
        </authorList>
    </citation>
    <scope>NUCLEOTIDE SEQUENCE [LARGE SCALE GENOMIC DNA]</scope>
    <source>
        <strain evidence="21">M1.001 / M2 / FGSC 10212</strain>
    </source>
</reference>
<dbReference type="GO" id="GO:0003676">
    <property type="term" value="F:nucleic acid binding"/>
    <property type="evidence" value="ECO:0007669"/>
    <property type="project" value="InterPro"/>
</dbReference>
<evidence type="ECO:0000256" key="7">
    <source>
        <dbReference type="ARBA" id="ARBA00022679"/>
    </source>
</evidence>
<feature type="compositionally biased region" description="Basic and acidic residues" evidence="17">
    <location>
        <begin position="561"/>
        <end position="575"/>
    </location>
</feature>
<dbReference type="GeneID" id="24408566"/>
<sequence length="1262" mass="139557">MTRQSSASFAQFFPAAPRVAKDRAEREKAKVKIQDTAGGSIAGPKSSGSTPLPNGTSGGRTSGADGLLSDTSQQPTAGRESPIGDILNTVGSASSYESTVSSVLSSTARQAVPNGISHIPTSSGTPPTSVESPSNSGNVGLSKTNMLQVHDTDQGEAPASQNIPPSRLGSSQIPEPYPPIERTPARDPTRSRKGIKCTYDPNIDRTLSKHGRKDAKPIYKEFGLEDDAPPPDPRLAKGGRLGYINTDFHLPKSRLRQSPYNLRPYPYDPKTSIGPGPPTQIVVTGFNPLITFSKVTAAFATFGDIAESSNKMHPETGSYLGFATFRYKDAHPSRSRPASIKAIDAARRAVKSMHGQRIEANQIRVEYDPEGKKSRQMLEDALNKDRVAQEASITKAPPTGPRAIVSDKVPGPPPMAPKGPSSHRQAVAGVPAWVPSQPKMHVAVEEKIIAKQLACEPYIFVAHEHVPVMVTTIPHMKKRLKAFAFEDIRIDRTGYYILFPNSYHGRNEAMKCYRAANHTDLFTYNMVMQLSLPPTTSRDSESAAPPPRRRTPSPERKRRSDVRLREDKDRRRREEEADVEEEKRQRAKNFDPVLEACEVVTRELAEHLIKHIRTRVAAPTLTTFLDPSNHVTKRRQLHLEDPVGSVPSVTVDAGDESPGVSTPNSGADPIERRTGRLEISALPRIRKAKATAQGGSRHHGFTDPFSRKRVSQSRNAFRSLHHRLKSYDSDAESDDEAAIRESLARDTEEPDSRPRSRMSTDDEVKDDFASWGPAEEDSMTEASFAIGESLTATKKRKLDLEIQSAIKRQKKSDEELFGVTLDNVEPELLVHEISEEATPDADLLDAQSTRSETPLSTSKGIVKKTKSKKKSKKQMFEEREALKKQHIPTPVEVEMEEETQAPTETLLEEVKPVPVETKVEEPEPLPLPTKVDPALFSTTPTPALDLSSDFKLSISALQELALSACDGPDVTKLRKRFAGADLGDPLLWLWRRNRVRELNSPSGSVDQAVGIDGYYVPNATGAARTEGVKKILNAEKSKYLPHHIKVQKAREARQAKYQRDGKDAAIEASRLTAAEKVVAKGNSRANRANNRRHVSALQDEKKISGDSDAFKFNQLKKRKKPVKFARSAIHNWGLYTEENINKDDMIIEYVGEQVRQSISEIREKRYLKSGMGSSYLFRIDDNTVIDATKKGGIARFINHSCMPNCTAKIIKVDGSKRIVIYALRDIGQHEELTYDYKFEREIGSLDRIPCLCGTAACKGFLN</sequence>
<keyword evidence="10 16" id="KW-0539">Nucleus</keyword>
<gene>
    <name evidence="20" type="ORF">GLRG_03201</name>
</gene>
<dbReference type="EMBL" id="GG697339">
    <property type="protein sequence ID" value="EFQ28057.1"/>
    <property type="molecule type" value="Genomic_DNA"/>
</dbReference>
<dbReference type="InterPro" id="IPR024657">
    <property type="entry name" value="COMPASS_Set1_N-SET"/>
</dbReference>
<evidence type="ECO:0000256" key="17">
    <source>
        <dbReference type="SAM" id="MobiDB-lite"/>
    </source>
</evidence>
<evidence type="ECO:0000256" key="14">
    <source>
        <dbReference type="ARBA" id="ARBA00047583"/>
    </source>
</evidence>
<feature type="region of interest" description="Disordered" evidence="17">
    <location>
        <begin position="839"/>
        <end position="860"/>
    </location>
</feature>
<dbReference type="eggNOG" id="KOG1080">
    <property type="taxonomic scope" value="Eukaryota"/>
</dbReference>
<dbReference type="RefSeq" id="XP_008092077.1">
    <property type="nucleotide sequence ID" value="XM_008093886.1"/>
</dbReference>
<dbReference type="Gene3D" id="3.30.70.330">
    <property type="match status" value="1"/>
</dbReference>
<dbReference type="HOGENOM" id="CLU_004391_0_0_1"/>
<dbReference type="Pfam" id="PF11764">
    <property type="entry name" value="N-SET"/>
    <property type="match status" value="1"/>
</dbReference>
<dbReference type="InterPro" id="IPR044570">
    <property type="entry name" value="Set1-like"/>
</dbReference>
<keyword evidence="8 16" id="KW-0949">S-adenosyl-L-methionine</keyword>
<feature type="compositionally biased region" description="Basic residues" evidence="17">
    <location>
        <begin position="547"/>
        <end position="560"/>
    </location>
</feature>
<feature type="compositionally biased region" description="Polar residues" evidence="17">
    <location>
        <begin position="159"/>
        <end position="173"/>
    </location>
</feature>
<dbReference type="GO" id="GO:0140999">
    <property type="term" value="F:histone H3K4 trimethyltransferase activity"/>
    <property type="evidence" value="ECO:0007669"/>
    <property type="project" value="UniProtKB-EC"/>
</dbReference>
<keyword evidence="5 16" id="KW-0158">Chromosome</keyword>
<comment type="catalytic activity">
    <reaction evidence="14">
        <text>N(6)-methyl-L-lysyl(4)-[histone H3] + S-adenosyl-L-methionine = N(6),N(6)-dimethyl-L-lysyl(4)-[histone H3] + S-adenosyl-L-homocysteine + H(+)</text>
        <dbReference type="Rhea" id="RHEA:60268"/>
        <dbReference type="Rhea" id="RHEA-COMP:15540"/>
        <dbReference type="Rhea" id="RHEA-COMP:15543"/>
        <dbReference type="ChEBI" id="CHEBI:15378"/>
        <dbReference type="ChEBI" id="CHEBI:57856"/>
        <dbReference type="ChEBI" id="CHEBI:59789"/>
        <dbReference type="ChEBI" id="CHEBI:61929"/>
        <dbReference type="ChEBI" id="CHEBI:61976"/>
    </reaction>
</comment>
<evidence type="ECO:0000256" key="6">
    <source>
        <dbReference type="ARBA" id="ARBA00022603"/>
    </source>
</evidence>
<keyword evidence="6 16" id="KW-0489">Methyltransferase</keyword>
<feature type="compositionally biased region" description="Basic and acidic residues" evidence="17">
    <location>
        <begin position="737"/>
        <end position="768"/>
    </location>
</feature>
<dbReference type="PANTHER" id="PTHR45814">
    <property type="entry name" value="HISTONE-LYSINE N-METHYLTRANSFERASE SETD1"/>
    <property type="match status" value="1"/>
</dbReference>
<feature type="domain" description="Post-SET" evidence="19">
    <location>
        <begin position="1246"/>
        <end position="1262"/>
    </location>
</feature>
<proteinExistence type="predicted"/>
<dbReference type="PIRSF" id="PIRSF037104">
    <property type="entry name" value="Histone_H3-K4_mtfrase_Set1_fun"/>
    <property type="match status" value="1"/>
</dbReference>
<dbReference type="InterPro" id="IPR046341">
    <property type="entry name" value="SET_dom_sf"/>
</dbReference>
<feature type="compositionally biased region" description="Polar residues" evidence="17">
    <location>
        <begin position="46"/>
        <end position="55"/>
    </location>
</feature>
<feature type="compositionally biased region" description="Basic and acidic residues" evidence="17">
    <location>
        <begin position="19"/>
        <end position="33"/>
    </location>
</feature>
<dbReference type="SMART" id="SM00317">
    <property type="entry name" value="SET"/>
    <property type="match status" value="1"/>
</dbReference>